<dbReference type="EMBL" id="JAOWLY010000001">
    <property type="protein sequence ID" value="MDG4982896.1"/>
    <property type="molecule type" value="Genomic_DNA"/>
</dbReference>
<organism evidence="7 8">
    <name type="scientific">Lactococcus lactis</name>
    <dbReference type="NCBI Taxonomy" id="1358"/>
    <lineage>
        <taxon>Bacteria</taxon>
        <taxon>Bacillati</taxon>
        <taxon>Bacillota</taxon>
        <taxon>Bacilli</taxon>
        <taxon>Lactobacillales</taxon>
        <taxon>Streptococcaceae</taxon>
        <taxon>Lactococcus</taxon>
    </lineage>
</organism>
<evidence type="ECO:0000256" key="1">
    <source>
        <dbReference type="ARBA" id="ARBA00000085"/>
    </source>
</evidence>
<dbReference type="PRINTS" id="PR00344">
    <property type="entry name" value="BCTRLSENSOR"/>
</dbReference>
<dbReference type="EC" id="2.7.13.3" evidence="2"/>
<evidence type="ECO:0000256" key="4">
    <source>
        <dbReference type="ARBA" id="ARBA00022777"/>
    </source>
</evidence>
<protein>
    <recommendedName>
        <fullName evidence="2">histidine kinase</fullName>
        <ecNumber evidence="2">2.7.13.3</ecNumber>
    </recommendedName>
</protein>
<evidence type="ECO:0000256" key="5">
    <source>
        <dbReference type="ARBA" id="ARBA00023012"/>
    </source>
</evidence>
<evidence type="ECO:0000259" key="6">
    <source>
        <dbReference type="PROSITE" id="PS50109"/>
    </source>
</evidence>
<gene>
    <name evidence="7" type="ORF">OGZ51_01860</name>
</gene>
<dbReference type="PANTHER" id="PTHR43065">
    <property type="entry name" value="SENSOR HISTIDINE KINASE"/>
    <property type="match status" value="1"/>
</dbReference>
<dbReference type="GO" id="GO:0004673">
    <property type="term" value="F:protein histidine kinase activity"/>
    <property type="evidence" value="ECO:0007669"/>
    <property type="project" value="UniProtKB-EC"/>
</dbReference>
<evidence type="ECO:0000256" key="2">
    <source>
        <dbReference type="ARBA" id="ARBA00012438"/>
    </source>
</evidence>
<proteinExistence type="predicted"/>
<dbReference type="GO" id="GO:0000160">
    <property type="term" value="P:phosphorelay signal transduction system"/>
    <property type="evidence" value="ECO:0007669"/>
    <property type="project" value="UniProtKB-KW"/>
</dbReference>
<dbReference type="RefSeq" id="WP_278228679.1">
    <property type="nucleotide sequence ID" value="NZ_JAOWLY010000001.1"/>
</dbReference>
<dbReference type="InterPro" id="IPR004358">
    <property type="entry name" value="Sig_transdc_His_kin-like_C"/>
</dbReference>
<dbReference type="SMART" id="SM00387">
    <property type="entry name" value="HATPase_c"/>
    <property type="match status" value="1"/>
</dbReference>
<keyword evidence="3" id="KW-0808">Transferase</keyword>
<dbReference type="InterPro" id="IPR005467">
    <property type="entry name" value="His_kinase_dom"/>
</dbReference>
<comment type="catalytic activity">
    <reaction evidence="1">
        <text>ATP + protein L-histidine = ADP + protein N-phospho-L-histidine.</text>
        <dbReference type="EC" id="2.7.13.3"/>
    </reaction>
</comment>
<dbReference type="Gene3D" id="3.30.565.10">
    <property type="entry name" value="Histidine kinase-like ATPase, C-terminal domain"/>
    <property type="match status" value="2"/>
</dbReference>
<comment type="caution">
    <text evidence="7">The sequence shown here is derived from an EMBL/GenBank/DDBJ whole genome shotgun (WGS) entry which is preliminary data.</text>
</comment>
<evidence type="ECO:0000256" key="3">
    <source>
        <dbReference type="ARBA" id="ARBA00022679"/>
    </source>
</evidence>
<evidence type="ECO:0000313" key="7">
    <source>
        <dbReference type="EMBL" id="MDG4982896.1"/>
    </source>
</evidence>
<sequence length="834" mass="97124">MNPDKSLNLTIDSRIISHLGEALIDNEKIALLELIKNASDADALNCSILIDTGYNSDFGKGRMVIEDDGNGMNPYIIENAFLKIATSFKKNNQKISPKFGRIAQGNKGIGRLALNQLGNHLKLWTKLDLEVIEKEKDLEKKYGEKDISRLIEKTKDTMYSFSINWKDYEKDDTKVEDIKLNLEYSEFVPKKFFSHRKSHGTRIEILGLKGLEFWKKNSIAKELENEVLAFINPYLDEKYNFKVSVNLDGNEFRSELNDKDFVKQTSFSQTHFNFVDGNEKKLFVKVIRNRKYFDSKVASIIKKMNSAYEFDLISTEKEIEEAFEYYQKELSKDERVIDLKSIQSIVNSDPSLKTENFLTFKNPNIEDKSNIDCLYLPGSFSGEIYAYSLASKETITEETRKKLNAILGIKLYRNNFMIYPYGNQSNDWLELGKYNQTQNSIIYKPHTTTGVVRIDGEKNLELLKELTNRQGLVQDNYGTNFLYLMRDIVFKVLARLEANFDDFFEIKNGKELYDYEEGAQCTFANLKFARRSKPIEDAKREVNKVRPTVVSLSEVANNSLFIEPEVATDIEKISKAFERFENSTSRFERQLETKNEQIKQQNDYFEELMPIIGSSIVSETLAHEILRLSVNVQRYCMEIRRRLEKNKDEVIKRSVMSIESDIKFLTRYTSILDTNSYSRRRRYEHCNLLETTKKFLETSPLFSYKNTDVILEVSGEEFETKMILDSYKIALENMVINSTYWLDKFNIDNPRFYIKFIPATRRIEIFDNGIGIDERVRDTLFEPFVTNKPLEEGRGMGLYIVKSLLEEFGATIALSSELNKYDNYYKFVIKFSGE</sequence>
<keyword evidence="7" id="KW-0547">Nucleotide-binding</keyword>
<dbReference type="AlphaFoldDB" id="A0A9X4S4Y9"/>
<keyword evidence="7" id="KW-0067">ATP-binding</keyword>
<feature type="domain" description="Histidine kinase" evidence="6">
    <location>
        <begin position="763"/>
        <end position="834"/>
    </location>
</feature>
<dbReference type="InterPro" id="IPR003594">
    <property type="entry name" value="HATPase_dom"/>
</dbReference>
<dbReference type="SUPFAM" id="SSF55874">
    <property type="entry name" value="ATPase domain of HSP90 chaperone/DNA topoisomerase II/histidine kinase"/>
    <property type="match status" value="2"/>
</dbReference>
<evidence type="ECO:0000313" key="8">
    <source>
        <dbReference type="Proteomes" id="UP001152614"/>
    </source>
</evidence>
<keyword evidence="5" id="KW-0902">Two-component regulatory system</keyword>
<reference evidence="7" key="2">
    <citation type="journal article" date="2023" name="Food Microbiol.">
        <title>Evaluation of the fermentation potential of lactic acid bacteria isolated from herbs, fruits and vegetables as starter cultures in nut-based milk alternatives.</title>
        <authorList>
            <person name="Huang W."/>
            <person name="Dong A."/>
            <person name="Pham H.T."/>
            <person name="Zhou C."/>
            <person name="Huo Z."/>
            <person name="Watjen A.P."/>
            <person name="Prakash S."/>
            <person name="Bang-Berthelsen C.H."/>
            <person name="Turner M.S."/>
        </authorList>
    </citation>
    <scope>NUCLEOTIDE SEQUENCE</scope>
    <source>
        <strain evidence="7">3</strain>
    </source>
</reference>
<dbReference type="Pfam" id="PF13589">
    <property type="entry name" value="HATPase_c_3"/>
    <property type="match status" value="1"/>
</dbReference>
<dbReference type="PROSITE" id="PS50109">
    <property type="entry name" value="HIS_KIN"/>
    <property type="match status" value="1"/>
</dbReference>
<dbReference type="InterPro" id="IPR036890">
    <property type="entry name" value="HATPase_C_sf"/>
</dbReference>
<reference evidence="7" key="1">
    <citation type="submission" date="2022-10" db="EMBL/GenBank/DDBJ databases">
        <authorList>
            <person name="Turner M.S."/>
            <person name="Huang W."/>
        </authorList>
    </citation>
    <scope>NUCLEOTIDE SEQUENCE</scope>
    <source>
        <strain evidence="7">3</strain>
    </source>
</reference>
<dbReference type="Proteomes" id="UP001152614">
    <property type="component" value="Unassembled WGS sequence"/>
</dbReference>
<name>A0A9X4S4Y9_9LACT</name>
<dbReference type="GO" id="GO:0005524">
    <property type="term" value="F:ATP binding"/>
    <property type="evidence" value="ECO:0007669"/>
    <property type="project" value="UniProtKB-KW"/>
</dbReference>
<accession>A0A9X4S4Y9</accession>
<keyword evidence="4" id="KW-0418">Kinase</keyword>
<dbReference type="Pfam" id="PF02518">
    <property type="entry name" value="HATPase_c"/>
    <property type="match status" value="1"/>
</dbReference>